<feature type="transmembrane region" description="Helical" evidence="1">
    <location>
        <begin position="698"/>
        <end position="724"/>
    </location>
</feature>
<dbReference type="EMBL" id="CP003378">
    <property type="protein sequence ID" value="AFZ70035.1"/>
    <property type="molecule type" value="Genomic_DNA"/>
</dbReference>
<feature type="transmembrane region" description="Helical" evidence="1">
    <location>
        <begin position="500"/>
        <end position="520"/>
    </location>
</feature>
<dbReference type="GeneID" id="14211513"/>
<keyword evidence="1" id="KW-0812">Transmembrane</keyword>
<sequence>MVFIKRTSKDNNIADNELERALLLLISMNVMGFAAYYYLVFTPYKYIGSFKGWPIYVQYIPIWMLFLYLLLIAISILIIFLSANINENKVKVSQLITWFGLLISIILTGALYMSSFKLTYSLIGGYSDSYIIQIGAAKTLLELQNPYKSSYLQYLILKESYPYYSYIFKYPFSYTSNKIIGFVSSYDYLAFAMIYYIPKVLLNIPKSIYDAIIYVISLFLVYRKMKGPYKMLFPLILASSSFIFVGEPVFFSPIVGWIAITMVAIAYYNYPLISGLLFGLAGSYRETAIVFFLFYLVALHFEKHNAKKAFEGFLISSLLVNLPFFILSPYEFIKEALAPIAYNLMPIGAGLSTITEYGIYLPKIFYTSLFLSVIVIGLITYIKYYQKLKYAGLAIPAIAFLFYYRPLPFYYIWSPFFIIIAASTLFYKGNETNHKYNIDTNWLIISYELVVASLILFLLTYIVKISDIVLIIGLLGLLLISANIFINGIHKFEIYYKPKYATYIILLSIVLASILAIKYAPSVSIFISSKAYQNSQELAVEMASIELIKGHNPYNANFYLPIIRNTSFGYLSETIPYNESIIKLTKINVDKTFYMYYNIGDKTWHNITVYDFLPGLAILYSPAILLSLSPNAYSSILYAISFGILGILFYKNGKLNQLLITILMGFYIPLIYFTSNIIASLILSSLILSIVLLRYNPIISGILFAISILTYPHILILSPFYVIFVLYYNRQIFKKFLIAMLSTISLIFIAFLLTSNSFLNYSFMQILYYTKGNINLGLILNIDPIILLFIGIILTITLSIYYYKNFYKIKEFGFLIPLFIAAVLPSFSIDLIAIFIMIVLIMHFYR</sequence>
<organism evidence="2 3">
    <name type="scientific">Caldisphaera lagunensis (strain DSM 15908 / JCM 11604 / ANMR 0165 / IC-154)</name>
    <dbReference type="NCBI Taxonomy" id="1056495"/>
    <lineage>
        <taxon>Archaea</taxon>
        <taxon>Thermoproteota</taxon>
        <taxon>Thermoprotei</taxon>
        <taxon>Acidilobales</taxon>
        <taxon>Caldisphaeraceae</taxon>
        <taxon>Caldisphaera</taxon>
    </lineage>
</organism>
<gene>
    <name evidence="2" type="ordered locus">Calag_0253</name>
</gene>
<feature type="transmembrane region" description="Helical" evidence="1">
    <location>
        <begin position="95"/>
        <end position="114"/>
    </location>
</feature>
<name>L0AAG7_CALLD</name>
<feature type="transmembrane region" description="Helical" evidence="1">
    <location>
        <begin position="313"/>
        <end position="333"/>
    </location>
</feature>
<evidence type="ECO:0000256" key="1">
    <source>
        <dbReference type="SAM" id="Phobius"/>
    </source>
</evidence>
<evidence type="ECO:0000313" key="2">
    <source>
        <dbReference type="EMBL" id="AFZ70035.1"/>
    </source>
</evidence>
<feature type="transmembrane region" description="Helical" evidence="1">
    <location>
        <begin position="204"/>
        <end position="222"/>
    </location>
</feature>
<accession>L0AAG7</accession>
<feature type="transmembrane region" description="Helical" evidence="1">
    <location>
        <begin position="815"/>
        <end position="845"/>
    </location>
</feature>
<feature type="transmembrane region" description="Helical" evidence="1">
    <location>
        <begin position="662"/>
        <end position="692"/>
    </location>
</feature>
<proteinExistence type="predicted"/>
<feature type="transmembrane region" description="Helical" evidence="1">
    <location>
        <begin position="282"/>
        <end position="301"/>
    </location>
</feature>
<feature type="transmembrane region" description="Helical" evidence="1">
    <location>
        <begin position="441"/>
        <end position="462"/>
    </location>
</feature>
<feature type="transmembrane region" description="Helical" evidence="1">
    <location>
        <begin position="60"/>
        <end position="83"/>
    </location>
</feature>
<feature type="transmembrane region" description="Helical" evidence="1">
    <location>
        <begin position="468"/>
        <end position="488"/>
    </location>
</feature>
<keyword evidence="1" id="KW-0472">Membrane</keyword>
<dbReference type="RefSeq" id="WP_015231933.1">
    <property type="nucleotide sequence ID" value="NC_019791.1"/>
</dbReference>
<feature type="transmembrane region" description="Helical" evidence="1">
    <location>
        <begin position="778"/>
        <end position="803"/>
    </location>
</feature>
<dbReference type="AlphaFoldDB" id="L0AAG7"/>
<feature type="transmembrane region" description="Helical" evidence="1">
    <location>
        <begin position="632"/>
        <end position="650"/>
    </location>
</feature>
<feature type="transmembrane region" description="Helical" evidence="1">
    <location>
        <begin position="21"/>
        <end position="40"/>
    </location>
</feature>
<reference evidence="3" key="1">
    <citation type="submission" date="2012-03" db="EMBL/GenBank/DDBJ databases">
        <title>Complete genome of Caldisphaera lagunensis DSM 15908.</title>
        <authorList>
            <person name="Lucas S."/>
            <person name="Copeland A."/>
            <person name="Lapidus A."/>
            <person name="Glavina del Rio T."/>
            <person name="Dalin E."/>
            <person name="Tice H."/>
            <person name="Bruce D."/>
            <person name="Goodwin L."/>
            <person name="Pitluck S."/>
            <person name="Peters L."/>
            <person name="Mikhailova N."/>
            <person name="Teshima H."/>
            <person name="Kyrpides N."/>
            <person name="Mavromatis K."/>
            <person name="Ivanova N."/>
            <person name="Brettin T."/>
            <person name="Detter J.C."/>
            <person name="Han C."/>
            <person name="Larimer F."/>
            <person name="Land M."/>
            <person name="Hauser L."/>
            <person name="Markowitz V."/>
            <person name="Cheng J.-F."/>
            <person name="Hugenholtz P."/>
            <person name="Woyke T."/>
            <person name="Wu D."/>
            <person name="Spring S."/>
            <person name="Schroeder M."/>
            <person name="Brambilla E."/>
            <person name="Klenk H.-P."/>
            <person name="Eisen J.A."/>
        </authorList>
    </citation>
    <scope>NUCLEOTIDE SEQUENCE [LARGE SCALE GENOMIC DNA]</scope>
    <source>
        <strain evidence="3">DSM 15908 / JCM 11604 / IC-154</strain>
    </source>
</reference>
<dbReference type="Proteomes" id="UP000010469">
    <property type="component" value="Chromosome"/>
</dbReference>
<evidence type="ECO:0000313" key="3">
    <source>
        <dbReference type="Proteomes" id="UP000010469"/>
    </source>
</evidence>
<dbReference type="eggNOG" id="arCOG03702">
    <property type="taxonomic scope" value="Archaea"/>
</dbReference>
<protein>
    <submittedName>
        <fullName evidence="2">Uncharacterized protein</fullName>
    </submittedName>
</protein>
<dbReference type="HOGENOM" id="CLU_336705_0_0_2"/>
<feature type="transmembrane region" description="Helical" evidence="1">
    <location>
        <begin position="736"/>
        <end position="758"/>
    </location>
</feature>
<dbReference type="InParanoid" id="L0AAG7"/>
<keyword evidence="3" id="KW-1185">Reference proteome</keyword>
<dbReference type="KEGG" id="clg:Calag_0253"/>
<feature type="transmembrane region" description="Helical" evidence="1">
    <location>
        <begin position="410"/>
        <end position="429"/>
    </location>
</feature>
<keyword evidence="1" id="KW-1133">Transmembrane helix</keyword>
<feature type="transmembrane region" description="Helical" evidence="1">
    <location>
        <begin position="364"/>
        <end position="381"/>
    </location>
</feature>
<dbReference type="OrthoDB" id="385824at2157"/>
<feature type="transmembrane region" description="Helical" evidence="1">
    <location>
        <begin position="251"/>
        <end position="270"/>
    </location>
</feature>